<sequence length="68" mass="8061">MKRYKCIGDSAFCIALDEKGTWVKYSDYIKEAVKFKTRLRYILRDIKDDAIRQRIIKALGEDCEEVQL</sequence>
<accession>A0A6J5S2X7</accession>
<gene>
    <name evidence="1" type="ORF">UFOVP1361_45</name>
</gene>
<organism evidence="1">
    <name type="scientific">uncultured Caudovirales phage</name>
    <dbReference type="NCBI Taxonomy" id="2100421"/>
    <lineage>
        <taxon>Viruses</taxon>
        <taxon>Duplodnaviria</taxon>
        <taxon>Heunggongvirae</taxon>
        <taxon>Uroviricota</taxon>
        <taxon>Caudoviricetes</taxon>
        <taxon>Peduoviridae</taxon>
        <taxon>Maltschvirus</taxon>
        <taxon>Maltschvirus maltsch</taxon>
    </lineage>
</organism>
<dbReference type="EMBL" id="LR797308">
    <property type="protein sequence ID" value="CAB4202076.1"/>
    <property type="molecule type" value="Genomic_DNA"/>
</dbReference>
<evidence type="ECO:0000313" key="1">
    <source>
        <dbReference type="EMBL" id="CAB4202076.1"/>
    </source>
</evidence>
<name>A0A6J5S2X7_9CAUD</name>
<proteinExistence type="predicted"/>
<protein>
    <submittedName>
        <fullName evidence="1">Uncharacterized protein</fullName>
    </submittedName>
</protein>
<reference evidence="1" key="1">
    <citation type="submission" date="2020-05" db="EMBL/GenBank/DDBJ databases">
        <authorList>
            <person name="Chiriac C."/>
            <person name="Salcher M."/>
            <person name="Ghai R."/>
            <person name="Kavagutti S V."/>
        </authorList>
    </citation>
    <scope>NUCLEOTIDE SEQUENCE</scope>
</reference>